<evidence type="ECO:0000313" key="2">
    <source>
        <dbReference type="Proteomes" id="UP000480763"/>
    </source>
</evidence>
<gene>
    <name evidence="1" type="ORF">GSE42_13720</name>
</gene>
<dbReference type="AlphaFoldDB" id="A0A6L8MAI2"/>
<evidence type="ECO:0000313" key="1">
    <source>
        <dbReference type="EMBL" id="MYM78982.1"/>
    </source>
</evidence>
<dbReference type="RefSeq" id="WP_032028242.1">
    <property type="nucleotide sequence ID" value="NZ_JAIGQV010000007.1"/>
</dbReference>
<dbReference type="EMBL" id="WWCH01000001">
    <property type="protein sequence ID" value="MYM78982.1"/>
    <property type="molecule type" value="Genomic_DNA"/>
</dbReference>
<dbReference type="Proteomes" id="UP000480763">
    <property type="component" value="Unassembled WGS sequence"/>
</dbReference>
<name>A0A6L8MAI2_ACIBA</name>
<proteinExistence type="predicted"/>
<sequence>MINQIELLEKLGIAAFGNAWKASLADALPVARPTITDWMTGKKPIPVGIWANIQKIIESRLMGLQGALVEIKEQRHLIIVEEMKRKGKAYIQDEFSAYLYAMSDDEIMTLLKAYKKEYARLGSEYPNDTFADLLVIKDAIDFNICIRDINGNLDLSLAEDCALSYFKNMKLAKEFNLDETFLIERTKEIENKFAQN</sequence>
<organism evidence="1 2">
    <name type="scientific">Acinetobacter baumannii</name>
    <dbReference type="NCBI Taxonomy" id="470"/>
    <lineage>
        <taxon>Bacteria</taxon>
        <taxon>Pseudomonadati</taxon>
        <taxon>Pseudomonadota</taxon>
        <taxon>Gammaproteobacteria</taxon>
        <taxon>Moraxellales</taxon>
        <taxon>Moraxellaceae</taxon>
        <taxon>Acinetobacter</taxon>
        <taxon>Acinetobacter calcoaceticus/baumannii complex</taxon>
    </lineage>
</organism>
<comment type="caution">
    <text evidence="1">The sequence shown here is derived from an EMBL/GenBank/DDBJ whole genome shotgun (WGS) entry which is preliminary data.</text>
</comment>
<accession>A0A6L8MAI2</accession>
<reference evidence="1 2" key="1">
    <citation type="journal article" date="2017" name="Ann. Clin. Microbiol. Antimicrob.">
        <title>New eight genes identified at the clinical multidrug-resistant Acinetobacter baumannii DMS06669 strain in a Vietnam hospital.</title>
        <authorList>
            <person name="Si-Tuan N."/>
            <person name="Ngoc H.M."/>
            <person name="Hang P.T.T."/>
            <person name="Nguyen C."/>
            <person name="Van P.H."/>
            <person name="Huong N.T."/>
        </authorList>
    </citation>
    <scope>NUCLEOTIDE SEQUENCE [LARGE SCALE GENOMIC DNA]</scope>
    <source>
        <strain evidence="1 2">DMS06669</strain>
    </source>
</reference>
<protein>
    <submittedName>
        <fullName evidence="1">Uncharacterized protein</fullName>
    </submittedName>
</protein>